<gene>
    <name evidence="1" type="ORF">GOEFS_060_00460</name>
</gene>
<comment type="caution">
    <text evidence="1">The sequence shown here is derived from an EMBL/GenBank/DDBJ whole genome shotgun (WGS) entry which is preliminary data.</text>
</comment>
<dbReference type="STRING" id="1077974.GOEFS_060_00460"/>
<organism evidence="1 2">
    <name type="scientific">Gordonia effusa NBRC 100432</name>
    <dbReference type="NCBI Taxonomy" id="1077974"/>
    <lineage>
        <taxon>Bacteria</taxon>
        <taxon>Bacillati</taxon>
        <taxon>Actinomycetota</taxon>
        <taxon>Actinomycetes</taxon>
        <taxon>Mycobacteriales</taxon>
        <taxon>Gordoniaceae</taxon>
        <taxon>Gordonia</taxon>
    </lineage>
</organism>
<evidence type="ECO:0008006" key="3">
    <source>
        <dbReference type="Google" id="ProtNLM"/>
    </source>
</evidence>
<dbReference type="EMBL" id="BAEH01000060">
    <property type="protein sequence ID" value="GAB18653.1"/>
    <property type="molecule type" value="Genomic_DNA"/>
</dbReference>
<evidence type="ECO:0000313" key="1">
    <source>
        <dbReference type="EMBL" id="GAB18653.1"/>
    </source>
</evidence>
<dbReference type="Proteomes" id="UP000035034">
    <property type="component" value="Unassembled WGS sequence"/>
</dbReference>
<dbReference type="AlphaFoldDB" id="H0R0Q2"/>
<protein>
    <recommendedName>
        <fullName evidence="3">DUF559 domain-containing protein</fullName>
    </recommendedName>
</protein>
<dbReference type="eggNOG" id="COG2852">
    <property type="taxonomic scope" value="Bacteria"/>
</dbReference>
<name>H0R0Q2_9ACTN</name>
<evidence type="ECO:0000313" key="2">
    <source>
        <dbReference type="Proteomes" id="UP000035034"/>
    </source>
</evidence>
<sequence>MRLSRAAKVKPVSRAGWVKICQGYGRPIPALTAVDSIPHALNCAARCVNNDYWIAMCDSVLHNTSWTIPDLQAHMGTVPGKLIALMRRCDAAAESGTESLVRVRLESAGYRVHVQPRISRGRKRGDLRIGRLLLEIDSEGSRSGEARRQDIRRDRKTLGKGWLTMRIDYREVLESWDEVLADIAELTMAGKHRIGTRDYPLPIE</sequence>
<keyword evidence="2" id="KW-1185">Reference proteome</keyword>
<accession>H0R0Q2</accession>
<reference evidence="1 2" key="1">
    <citation type="submission" date="2011-12" db="EMBL/GenBank/DDBJ databases">
        <title>Whole genome shotgun sequence of Gordonia effusa NBRC 100432.</title>
        <authorList>
            <person name="Yoshida I."/>
            <person name="Takarada H."/>
            <person name="Hosoyama A."/>
            <person name="Tsuchikane K."/>
            <person name="Katsumata H."/>
            <person name="Yamazaki S."/>
            <person name="Fujita N."/>
        </authorList>
    </citation>
    <scope>NUCLEOTIDE SEQUENCE [LARGE SCALE GENOMIC DNA]</scope>
    <source>
        <strain evidence="1 2">NBRC 100432</strain>
    </source>
</reference>
<proteinExistence type="predicted"/>